<evidence type="ECO:0000313" key="2">
    <source>
        <dbReference type="Proteomes" id="UP000317648"/>
    </source>
</evidence>
<accession>A0A518DPF7</accession>
<dbReference type="Proteomes" id="UP000317648">
    <property type="component" value="Chromosome"/>
</dbReference>
<organism evidence="1 2">
    <name type="scientific">Lignipirellula cremea</name>
    <dbReference type="NCBI Taxonomy" id="2528010"/>
    <lineage>
        <taxon>Bacteria</taxon>
        <taxon>Pseudomonadati</taxon>
        <taxon>Planctomycetota</taxon>
        <taxon>Planctomycetia</taxon>
        <taxon>Pirellulales</taxon>
        <taxon>Pirellulaceae</taxon>
        <taxon>Lignipirellula</taxon>
    </lineage>
</organism>
<dbReference type="RefSeq" id="WP_145050874.1">
    <property type="nucleotide sequence ID" value="NZ_CP036433.1"/>
</dbReference>
<name>A0A518DPF7_9BACT</name>
<keyword evidence="2" id="KW-1185">Reference proteome</keyword>
<protein>
    <submittedName>
        <fullName evidence="1">Uncharacterized protein</fullName>
    </submittedName>
</protein>
<dbReference type="KEGG" id="lcre:Pla8534_14950"/>
<gene>
    <name evidence="1" type="ORF">Pla8534_14950</name>
</gene>
<dbReference type="EMBL" id="CP036433">
    <property type="protein sequence ID" value="QDU93714.1"/>
    <property type="molecule type" value="Genomic_DNA"/>
</dbReference>
<proteinExistence type="predicted"/>
<sequence length="95" mass="10973">MNDYSRSQLVSLGKAQIDGMFARQDDYPVDDSEFLPLVEIVLTAFEAIDRAVAAELWDYAYAVYDRVCKEVEPESTTDENRQLMQSYLLGERRLK</sequence>
<dbReference type="OrthoDB" id="9860252at2"/>
<dbReference type="AlphaFoldDB" id="A0A518DPF7"/>
<evidence type="ECO:0000313" key="1">
    <source>
        <dbReference type="EMBL" id="QDU93714.1"/>
    </source>
</evidence>
<reference evidence="1 2" key="1">
    <citation type="submission" date="2019-02" db="EMBL/GenBank/DDBJ databases">
        <title>Deep-cultivation of Planctomycetes and their phenomic and genomic characterization uncovers novel biology.</title>
        <authorList>
            <person name="Wiegand S."/>
            <person name="Jogler M."/>
            <person name="Boedeker C."/>
            <person name="Pinto D."/>
            <person name="Vollmers J."/>
            <person name="Rivas-Marin E."/>
            <person name="Kohn T."/>
            <person name="Peeters S.H."/>
            <person name="Heuer A."/>
            <person name="Rast P."/>
            <person name="Oberbeckmann S."/>
            <person name="Bunk B."/>
            <person name="Jeske O."/>
            <person name="Meyerdierks A."/>
            <person name="Storesund J.E."/>
            <person name="Kallscheuer N."/>
            <person name="Luecker S."/>
            <person name="Lage O.M."/>
            <person name="Pohl T."/>
            <person name="Merkel B.J."/>
            <person name="Hornburger P."/>
            <person name="Mueller R.-W."/>
            <person name="Bruemmer F."/>
            <person name="Labrenz M."/>
            <person name="Spormann A.M."/>
            <person name="Op den Camp H."/>
            <person name="Overmann J."/>
            <person name="Amann R."/>
            <person name="Jetten M.S.M."/>
            <person name="Mascher T."/>
            <person name="Medema M.H."/>
            <person name="Devos D.P."/>
            <person name="Kaster A.-K."/>
            <person name="Ovreas L."/>
            <person name="Rohde M."/>
            <person name="Galperin M.Y."/>
            <person name="Jogler C."/>
        </authorList>
    </citation>
    <scope>NUCLEOTIDE SEQUENCE [LARGE SCALE GENOMIC DNA]</scope>
    <source>
        <strain evidence="1 2">Pla85_3_4</strain>
    </source>
</reference>